<keyword evidence="3" id="KW-0274">FAD</keyword>
<evidence type="ECO:0000256" key="5">
    <source>
        <dbReference type="ARBA" id="ARBA00023027"/>
    </source>
</evidence>
<evidence type="ECO:0000256" key="6">
    <source>
        <dbReference type="SAM" id="Phobius"/>
    </source>
</evidence>
<dbReference type="InterPro" id="IPR002937">
    <property type="entry name" value="Amino_oxidase"/>
</dbReference>
<dbReference type="AlphaFoldDB" id="A0A0P7ZL02"/>
<feature type="transmembrane region" description="Helical" evidence="6">
    <location>
        <begin position="12"/>
        <end position="32"/>
    </location>
</feature>
<comment type="caution">
    <text evidence="8">The sequence shown here is derived from an EMBL/GenBank/DDBJ whole genome shotgun (WGS) entry which is preliminary data.</text>
</comment>
<organism evidence="8 9">
    <name type="scientific">Phormidesmis priestleyi Ana</name>
    <dbReference type="NCBI Taxonomy" id="1666911"/>
    <lineage>
        <taxon>Bacteria</taxon>
        <taxon>Bacillati</taxon>
        <taxon>Cyanobacteriota</taxon>
        <taxon>Cyanophyceae</taxon>
        <taxon>Leptolyngbyales</taxon>
        <taxon>Leptolyngbyaceae</taxon>
        <taxon>Phormidesmis</taxon>
    </lineage>
</organism>
<gene>
    <name evidence="8" type="ORF">HLUCCA11_18205</name>
</gene>
<proteinExistence type="predicted"/>
<evidence type="ECO:0000313" key="9">
    <source>
        <dbReference type="Proteomes" id="UP000050465"/>
    </source>
</evidence>
<dbReference type="InterPro" id="IPR036188">
    <property type="entry name" value="FAD/NAD-bd_sf"/>
</dbReference>
<protein>
    <submittedName>
        <fullName evidence="8">Phytoene dehydrogenase-related protein</fullName>
    </submittedName>
</protein>
<evidence type="ECO:0000256" key="3">
    <source>
        <dbReference type="ARBA" id="ARBA00022827"/>
    </source>
</evidence>
<name>A0A0P7ZL02_9CYAN</name>
<dbReference type="Pfam" id="PF01593">
    <property type="entry name" value="Amino_oxidase"/>
    <property type="match status" value="1"/>
</dbReference>
<reference evidence="8 9" key="1">
    <citation type="submission" date="2015-09" db="EMBL/GenBank/DDBJ databases">
        <title>Identification and resolution of microdiversity through metagenomic sequencing of parallel consortia.</title>
        <authorList>
            <person name="Nelson W.C."/>
            <person name="Romine M.F."/>
            <person name="Lindemann S.R."/>
        </authorList>
    </citation>
    <scope>NUCLEOTIDE SEQUENCE [LARGE SCALE GENOMIC DNA]</scope>
    <source>
        <strain evidence="8">Ana</strain>
    </source>
</reference>
<dbReference type="PANTHER" id="PTHR46091:SF3">
    <property type="entry name" value="AMINE OXIDASE DOMAIN-CONTAINING PROTEIN"/>
    <property type="match status" value="1"/>
</dbReference>
<dbReference type="STRING" id="1666911.HLUCCA11_18205"/>
<dbReference type="GO" id="GO:0016491">
    <property type="term" value="F:oxidoreductase activity"/>
    <property type="evidence" value="ECO:0007669"/>
    <property type="project" value="InterPro"/>
</dbReference>
<keyword evidence="4" id="KW-0521">NADP</keyword>
<feature type="domain" description="Amine oxidase" evidence="7">
    <location>
        <begin position="19"/>
        <end position="509"/>
    </location>
</feature>
<evidence type="ECO:0000313" key="8">
    <source>
        <dbReference type="EMBL" id="KPQ33556.1"/>
    </source>
</evidence>
<dbReference type="EMBL" id="LJZR01000030">
    <property type="protein sequence ID" value="KPQ33556.1"/>
    <property type="molecule type" value="Genomic_DNA"/>
</dbReference>
<keyword evidence="6" id="KW-0812">Transmembrane</keyword>
<accession>A0A0P7ZL02</accession>
<evidence type="ECO:0000256" key="1">
    <source>
        <dbReference type="ARBA" id="ARBA00022630"/>
    </source>
</evidence>
<evidence type="ECO:0000256" key="2">
    <source>
        <dbReference type="ARBA" id="ARBA00022729"/>
    </source>
</evidence>
<keyword evidence="2" id="KW-0732">Signal</keyword>
<sequence>MKQSNPRVQFDAIIIGSGIGGLTVAAILSKLYRKKVLILEQHFTPGGLTHSFCRGKHFDWDVGINYIGEMGEGELGRTVFNYISDGKLQWKKLPDLFERFIYPGLTFDVKAGPKQFEADLIQKFPAEKAAIKRYLKDAKWASFWFITYSFIDLCPNWLIPSVKWISRILGRSAIQSTGSYLNKNFQDERIKALLFSQFATYGLPPSQSCFGMTSTIVMHYAQGAWYPVGGGEAIAKSIIPIIERSGGVIATQRRVTEILIESNKAVGVKVKYLADSKAEPEIYHAPIVISNIGIQPTYLHLIPPAYPLQQRKAIQSFPVGNSLITLYLGLKDNPEKLGFCGENNWIFTSYDHEKISTLGTSNNSYVPGFCLISFSYLKNPLAKGYSAEITTTATYEMFQQWQHKAWKKRGSDYLELKKNITQSILDLIGKHYPELINIIEYSELSTPLTFANLGGKDRGCVYGVPYIPNRFFQPWISARTPIKNLYLTGSDTCTSGVMGAMMGGLKTAGIVYGIHGLGFARIMAAMFREQKRYSHSKHL</sequence>
<dbReference type="SUPFAM" id="SSF51905">
    <property type="entry name" value="FAD/NAD(P)-binding domain"/>
    <property type="match status" value="1"/>
</dbReference>
<dbReference type="Gene3D" id="3.50.50.60">
    <property type="entry name" value="FAD/NAD(P)-binding domain"/>
    <property type="match status" value="2"/>
</dbReference>
<dbReference type="PANTHER" id="PTHR46091">
    <property type="entry name" value="BLR7054 PROTEIN"/>
    <property type="match status" value="1"/>
</dbReference>
<keyword evidence="5" id="KW-0520">NAD</keyword>
<keyword evidence="6" id="KW-1133">Transmembrane helix</keyword>
<keyword evidence="6" id="KW-0472">Membrane</keyword>
<evidence type="ECO:0000259" key="7">
    <source>
        <dbReference type="Pfam" id="PF01593"/>
    </source>
</evidence>
<keyword evidence="1" id="KW-0285">Flavoprotein</keyword>
<dbReference type="InterPro" id="IPR052206">
    <property type="entry name" value="Retinol_saturase"/>
</dbReference>
<evidence type="ECO:0000256" key="4">
    <source>
        <dbReference type="ARBA" id="ARBA00022857"/>
    </source>
</evidence>
<dbReference type="Proteomes" id="UP000050465">
    <property type="component" value="Unassembled WGS sequence"/>
</dbReference>